<evidence type="ECO:0000313" key="1">
    <source>
        <dbReference type="EMBL" id="CAB0043061.1"/>
    </source>
</evidence>
<dbReference type="Proteomes" id="UP000479190">
    <property type="component" value="Unassembled WGS sequence"/>
</dbReference>
<gene>
    <name evidence="1" type="ORF">TBRA_LOCUS14649</name>
</gene>
<organism evidence="1 2">
    <name type="scientific">Trichogramma brassicae</name>
    <dbReference type="NCBI Taxonomy" id="86971"/>
    <lineage>
        <taxon>Eukaryota</taxon>
        <taxon>Metazoa</taxon>
        <taxon>Ecdysozoa</taxon>
        <taxon>Arthropoda</taxon>
        <taxon>Hexapoda</taxon>
        <taxon>Insecta</taxon>
        <taxon>Pterygota</taxon>
        <taxon>Neoptera</taxon>
        <taxon>Endopterygota</taxon>
        <taxon>Hymenoptera</taxon>
        <taxon>Apocrita</taxon>
        <taxon>Proctotrupomorpha</taxon>
        <taxon>Chalcidoidea</taxon>
        <taxon>Trichogrammatidae</taxon>
        <taxon>Trichogramma</taxon>
    </lineage>
</organism>
<sequence length="192" mass="21718">SKRPTRSTCVRSPTRVCLSCARSCNSAPVRQVRPPGRYQPVHKCRDHLHRRPDVGINRIPSLHVAHRRPDEGQVAAEPRSRSNVEAPKIWVKRKFLLRQHILKARQLRGTHEGRNYLSAVRTLDTGGGRTARLAPMIPCDTCFRALAALVVQTTSRAMGCTSRYESTLRSPYSNVRVERPHEQRRCCGDSHG</sequence>
<keyword evidence="2" id="KW-1185">Reference proteome</keyword>
<protein>
    <submittedName>
        <fullName evidence="1">Uncharacterized protein</fullName>
    </submittedName>
</protein>
<feature type="non-terminal residue" evidence="1">
    <location>
        <position position="192"/>
    </location>
</feature>
<accession>A0A6H5J6G5</accession>
<name>A0A6H5J6G5_9HYME</name>
<feature type="non-terminal residue" evidence="1">
    <location>
        <position position="1"/>
    </location>
</feature>
<dbReference type="AlphaFoldDB" id="A0A6H5J6G5"/>
<reference evidence="1 2" key="1">
    <citation type="submission" date="2020-02" db="EMBL/GenBank/DDBJ databases">
        <authorList>
            <person name="Ferguson B K."/>
        </authorList>
    </citation>
    <scope>NUCLEOTIDE SEQUENCE [LARGE SCALE GENOMIC DNA]</scope>
</reference>
<dbReference type="EMBL" id="CADCXV010001263">
    <property type="protein sequence ID" value="CAB0043061.1"/>
    <property type="molecule type" value="Genomic_DNA"/>
</dbReference>
<proteinExistence type="predicted"/>
<evidence type="ECO:0000313" key="2">
    <source>
        <dbReference type="Proteomes" id="UP000479190"/>
    </source>
</evidence>